<dbReference type="PROSITE" id="PS00018">
    <property type="entry name" value="EF_HAND_1"/>
    <property type="match status" value="1"/>
</dbReference>
<dbReference type="CDD" id="cd00051">
    <property type="entry name" value="EFh"/>
    <property type="match status" value="1"/>
</dbReference>
<sequence>MENDNELSPNTARTESTQDEIKKFKENLLQSVSSGNTNSLISNESELLVPPAPRSRSASRAREALCIPANVMAELDENKIFELKEAFLLFDLNGDGYIDDNDLRGTLVSLGETVDEQLIRNMLSEASQPMDFDAFVNLLGYKTLELDSEETLKAALSRWDSENSGYISEERKLVMTWGDRFTEKETDYALDEAPTIDKGGKTMIDYIQFCSQLSGLRKAKK</sequence>
<evidence type="ECO:0000313" key="6">
    <source>
        <dbReference type="Proteomes" id="UP000053240"/>
    </source>
</evidence>
<dbReference type="SMART" id="SM00054">
    <property type="entry name" value="EFh"/>
    <property type="match status" value="1"/>
</dbReference>
<dbReference type="EMBL" id="KQ461181">
    <property type="protein sequence ID" value="KPJ07639.1"/>
    <property type="molecule type" value="Genomic_DNA"/>
</dbReference>
<evidence type="ECO:0000256" key="1">
    <source>
        <dbReference type="ARBA" id="ARBA00022737"/>
    </source>
</evidence>
<keyword evidence="2" id="KW-0106">Calcium</keyword>
<protein>
    <submittedName>
        <fullName evidence="5">Putative myosin regulatory light chain</fullName>
    </submittedName>
</protein>
<dbReference type="SUPFAM" id="SSF47473">
    <property type="entry name" value="EF-hand"/>
    <property type="match status" value="1"/>
</dbReference>
<dbReference type="PROSITE" id="PS50222">
    <property type="entry name" value="EF_HAND_2"/>
    <property type="match status" value="1"/>
</dbReference>
<gene>
    <name evidence="5" type="ORF">RR48_11195</name>
</gene>
<dbReference type="FunFam" id="1.10.238.10:FF:000178">
    <property type="entry name" value="Calmodulin-2 A"/>
    <property type="match status" value="1"/>
</dbReference>
<proteinExistence type="predicted"/>
<dbReference type="AlphaFoldDB" id="A0A194QQL3"/>
<dbReference type="GO" id="GO:0043226">
    <property type="term" value="C:organelle"/>
    <property type="evidence" value="ECO:0007669"/>
    <property type="project" value="UniProtKB-ARBA"/>
</dbReference>
<dbReference type="InParanoid" id="A0A194QQL3"/>
<dbReference type="InterPro" id="IPR050403">
    <property type="entry name" value="Myosin_RLC"/>
</dbReference>
<dbReference type="PANTHER" id="PTHR23049">
    <property type="entry name" value="MYOSIN REGULATORY LIGHT CHAIN 2"/>
    <property type="match status" value="1"/>
</dbReference>
<feature type="compositionally biased region" description="Polar residues" evidence="3">
    <location>
        <begin position="1"/>
        <end position="15"/>
    </location>
</feature>
<name>A0A194QQL3_PAPMA</name>
<dbReference type="STRING" id="76193.A0A194QQL3"/>
<keyword evidence="1" id="KW-0677">Repeat</keyword>
<keyword evidence="6" id="KW-1185">Reference proteome</keyword>
<dbReference type="KEGG" id="pmac:106718774"/>
<dbReference type="Gene3D" id="1.10.238.10">
    <property type="entry name" value="EF-hand"/>
    <property type="match status" value="2"/>
</dbReference>
<dbReference type="InterPro" id="IPR018247">
    <property type="entry name" value="EF_Hand_1_Ca_BS"/>
</dbReference>
<dbReference type="InterPro" id="IPR011992">
    <property type="entry name" value="EF-hand-dom_pair"/>
</dbReference>
<dbReference type="InterPro" id="IPR002048">
    <property type="entry name" value="EF_hand_dom"/>
</dbReference>
<dbReference type="Proteomes" id="UP000053240">
    <property type="component" value="Unassembled WGS sequence"/>
</dbReference>
<organism evidence="5 6">
    <name type="scientific">Papilio machaon</name>
    <name type="common">Old World swallowtail butterfly</name>
    <dbReference type="NCBI Taxonomy" id="76193"/>
    <lineage>
        <taxon>Eukaryota</taxon>
        <taxon>Metazoa</taxon>
        <taxon>Ecdysozoa</taxon>
        <taxon>Arthropoda</taxon>
        <taxon>Hexapoda</taxon>
        <taxon>Insecta</taxon>
        <taxon>Pterygota</taxon>
        <taxon>Neoptera</taxon>
        <taxon>Endopterygota</taxon>
        <taxon>Lepidoptera</taxon>
        <taxon>Glossata</taxon>
        <taxon>Ditrysia</taxon>
        <taxon>Papilionoidea</taxon>
        <taxon>Papilionidae</taxon>
        <taxon>Papilioninae</taxon>
        <taxon>Papilio</taxon>
    </lineage>
</organism>
<feature type="region of interest" description="Disordered" evidence="3">
    <location>
        <begin position="1"/>
        <end position="21"/>
    </location>
</feature>
<dbReference type="GO" id="GO:0005509">
    <property type="term" value="F:calcium ion binding"/>
    <property type="evidence" value="ECO:0007669"/>
    <property type="project" value="InterPro"/>
</dbReference>
<dbReference type="Pfam" id="PF13405">
    <property type="entry name" value="EF-hand_6"/>
    <property type="match status" value="1"/>
</dbReference>
<reference evidence="5 6" key="1">
    <citation type="journal article" date="2015" name="Nat. Commun.">
        <title>Outbred genome sequencing and CRISPR/Cas9 gene editing in butterflies.</title>
        <authorList>
            <person name="Li X."/>
            <person name="Fan D."/>
            <person name="Zhang W."/>
            <person name="Liu G."/>
            <person name="Zhang L."/>
            <person name="Zhao L."/>
            <person name="Fang X."/>
            <person name="Chen L."/>
            <person name="Dong Y."/>
            <person name="Chen Y."/>
            <person name="Ding Y."/>
            <person name="Zhao R."/>
            <person name="Feng M."/>
            <person name="Zhu Y."/>
            <person name="Feng Y."/>
            <person name="Jiang X."/>
            <person name="Zhu D."/>
            <person name="Xiang H."/>
            <person name="Feng X."/>
            <person name="Li S."/>
            <person name="Wang J."/>
            <person name="Zhang G."/>
            <person name="Kronforst M.R."/>
            <person name="Wang W."/>
        </authorList>
    </citation>
    <scope>NUCLEOTIDE SEQUENCE [LARGE SCALE GENOMIC DNA]</scope>
    <source>
        <strain evidence="5">Ya'a_city_454_Pm</strain>
        <tissue evidence="5">Whole body</tissue>
    </source>
</reference>
<evidence type="ECO:0000256" key="2">
    <source>
        <dbReference type="ARBA" id="ARBA00022837"/>
    </source>
</evidence>
<accession>A0A194QQL3</accession>
<evidence type="ECO:0000313" key="5">
    <source>
        <dbReference type="EMBL" id="KPJ07639.1"/>
    </source>
</evidence>
<feature type="domain" description="EF-hand" evidence="4">
    <location>
        <begin position="78"/>
        <end position="113"/>
    </location>
</feature>
<evidence type="ECO:0000256" key="3">
    <source>
        <dbReference type="SAM" id="MobiDB-lite"/>
    </source>
</evidence>
<evidence type="ECO:0000259" key="4">
    <source>
        <dbReference type="PROSITE" id="PS50222"/>
    </source>
</evidence>